<dbReference type="GO" id="GO:0005886">
    <property type="term" value="C:plasma membrane"/>
    <property type="evidence" value="ECO:0007669"/>
    <property type="project" value="UniProtKB-SubCell"/>
</dbReference>
<name>A0A4Y5Z5E1_9GAMM</name>
<dbReference type="Pfam" id="PF02687">
    <property type="entry name" value="FtsX"/>
    <property type="match status" value="1"/>
</dbReference>
<comment type="subcellular location">
    <subcellularLocation>
        <location evidence="1">Cell membrane</location>
        <topology evidence="1">Multi-pass membrane protein</topology>
    </subcellularLocation>
</comment>
<dbReference type="KEGG" id="lpy:FIV34_15395"/>
<dbReference type="Proteomes" id="UP000316093">
    <property type="component" value="Chromosome"/>
</dbReference>
<dbReference type="InterPro" id="IPR050250">
    <property type="entry name" value="Macrolide_Exporter_MacB"/>
</dbReference>
<feature type="transmembrane region" description="Helical" evidence="6">
    <location>
        <begin position="29"/>
        <end position="55"/>
    </location>
</feature>
<feature type="transmembrane region" description="Helical" evidence="6">
    <location>
        <begin position="319"/>
        <end position="341"/>
    </location>
</feature>
<keyword evidence="4 6" id="KW-1133">Transmembrane helix</keyword>
<dbReference type="InterPro" id="IPR025857">
    <property type="entry name" value="MacB_PCD"/>
</dbReference>
<keyword evidence="10" id="KW-1185">Reference proteome</keyword>
<evidence type="ECO:0000259" key="7">
    <source>
        <dbReference type="Pfam" id="PF02687"/>
    </source>
</evidence>
<feature type="transmembrane region" description="Helical" evidence="6">
    <location>
        <begin position="362"/>
        <end position="388"/>
    </location>
</feature>
<protein>
    <submittedName>
        <fullName evidence="9">FtsX-like permease family protein</fullName>
    </submittedName>
</protein>
<dbReference type="GO" id="GO:0022857">
    <property type="term" value="F:transmembrane transporter activity"/>
    <property type="evidence" value="ECO:0007669"/>
    <property type="project" value="TreeGrafter"/>
</dbReference>
<evidence type="ECO:0000256" key="3">
    <source>
        <dbReference type="ARBA" id="ARBA00022692"/>
    </source>
</evidence>
<dbReference type="AlphaFoldDB" id="A0A4Y5Z5E1"/>
<dbReference type="InterPro" id="IPR003838">
    <property type="entry name" value="ABC3_permease_C"/>
</dbReference>
<dbReference type="OrthoDB" id="8735006at2"/>
<evidence type="ECO:0000256" key="6">
    <source>
        <dbReference type="SAM" id="Phobius"/>
    </source>
</evidence>
<gene>
    <name evidence="9" type="ORF">FIV34_15395</name>
</gene>
<dbReference type="Pfam" id="PF12704">
    <property type="entry name" value="MacB_PCD"/>
    <property type="match status" value="1"/>
</dbReference>
<evidence type="ECO:0000256" key="4">
    <source>
        <dbReference type="ARBA" id="ARBA00022989"/>
    </source>
</evidence>
<evidence type="ECO:0000313" key="10">
    <source>
        <dbReference type="Proteomes" id="UP000316093"/>
    </source>
</evidence>
<evidence type="ECO:0000256" key="5">
    <source>
        <dbReference type="ARBA" id="ARBA00023136"/>
    </source>
</evidence>
<reference evidence="9 10" key="1">
    <citation type="submission" date="2019-06" db="EMBL/GenBank/DDBJ databases">
        <title>A complete genome sequence for Luteibacter pinisoli MAH-14.</title>
        <authorList>
            <person name="Baltrus D.A."/>
        </authorList>
    </citation>
    <scope>NUCLEOTIDE SEQUENCE [LARGE SCALE GENOMIC DNA]</scope>
    <source>
        <strain evidence="9 10">MAH-14</strain>
    </source>
</reference>
<keyword evidence="2" id="KW-1003">Cell membrane</keyword>
<feature type="domain" description="MacB-like periplasmic core" evidence="8">
    <location>
        <begin position="31"/>
        <end position="273"/>
    </location>
</feature>
<evidence type="ECO:0000256" key="2">
    <source>
        <dbReference type="ARBA" id="ARBA00022475"/>
    </source>
</evidence>
<proteinExistence type="predicted"/>
<evidence type="ECO:0000313" key="9">
    <source>
        <dbReference type="EMBL" id="QDE40491.1"/>
    </source>
</evidence>
<accession>A0A4Y5Z5E1</accession>
<feature type="domain" description="ABC3 transporter permease C-terminal" evidence="7">
    <location>
        <begin position="322"/>
        <end position="436"/>
    </location>
</feature>
<sequence length="443" mass="48259">MCHLLRPPVGIEFGYHLEMAVRSLRRNPMLTTLMIVAVALGIGACMTTLTALHVLSGDPLPGRSQQLYMPRLEPRSKDSGEEVLPYQLTWTDGMALLHAARGTHQALMLGGSATIYPDDPASDAFIAPARYTSADFFPMFDVPLQFGQGWAAADDENRAHVAVISDALNQRLFAGENSVGRSIKVNETSFRVIGVMLPWRPIPHFYDLSVGDYAKAEDIYLPLTSARTAHLPRDGGIECWSGGSGDEENMEAAPCVWLQFWVQLDDAAAVAAYRTFLDGYVREQHAAGRYEQLVPTALTGVRGLLDERKVVPGDVRLQFWLAAAFFVVCLVNTVGLMLAKFMRRAGELGVRRALGASRRDIFAQLVVEAGIIGLAGGVLGLGLAWVGLLLVRINPDRSAQLAHLDVPMLVTTFVLSILASMLAGLFPAWRACQVPPGLHLKSQ</sequence>
<organism evidence="9 10">
    <name type="scientific">Luteibacter pinisoli</name>
    <dbReference type="NCBI Taxonomy" id="2589080"/>
    <lineage>
        <taxon>Bacteria</taxon>
        <taxon>Pseudomonadati</taxon>
        <taxon>Pseudomonadota</taxon>
        <taxon>Gammaproteobacteria</taxon>
        <taxon>Lysobacterales</taxon>
        <taxon>Rhodanobacteraceae</taxon>
        <taxon>Luteibacter</taxon>
    </lineage>
</organism>
<keyword evidence="3 6" id="KW-0812">Transmembrane</keyword>
<dbReference type="PANTHER" id="PTHR30572:SF18">
    <property type="entry name" value="ABC-TYPE MACROLIDE FAMILY EXPORT SYSTEM PERMEASE COMPONENT 2"/>
    <property type="match status" value="1"/>
</dbReference>
<feature type="transmembrane region" description="Helical" evidence="6">
    <location>
        <begin position="408"/>
        <end position="429"/>
    </location>
</feature>
<dbReference type="EMBL" id="CP041046">
    <property type="protein sequence ID" value="QDE40491.1"/>
    <property type="molecule type" value="Genomic_DNA"/>
</dbReference>
<keyword evidence="5 6" id="KW-0472">Membrane</keyword>
<dbReference type="PANTHER" id="PTHR30572">
    <property type="entry name" value="MEMBRANE COMPONENT OF TRANSPORTER-RELATED"/>
    <property type="match status" value="1"/>
</dbReference>
<evidence type="ECO:0000256" key="1">
    <source>
        <dbReference type="ARBA" id="ARBA00004651"/>
    </source>
</evidence>
<evidence type="ECO:0000259" key="8">
    <source>
        <dbReference type="Pfam" id="PF12704"/>
    </source>
</evidence>